<evidence type="ECO:0000313" key="5">
    <source>
        <dbReference type="EMBL" id="MER6616204.1"/>
    </source>
</evidence>
<accession>A0ABV1UZH9</accession>
<evidence type="ECO:0000313" key="6">
    <source>
        <dbReference type="Proteomes" id="UP001445472"/>
    </source>
</evidence>
<dbReference type="Gene3D" id="3.50.50.60">
    <property type="entry name" value="FAD/NAD(P)-binding domain"/>
    <property type="match status" value="1"/>
</dbReference>
<dbReference type="Pfam" id="PF21274">
    <property type="entry name" value="Rng_hyd_C"/>
    <property type="match status" value="1"/>
</dbReference>
<evidence type="ECO:0000256" key="3">
    <source>
        <dbReference type="ARBA" id="ARBA00022827"/>
    </source>
</evidence>
<comment type="cofactor">
    <cofactor evidence="1">
        <name>FAD</name>
        <dbReference type="ChEBI" id="CHEBI:57692"/>
    </cofactor>
</comment>
<dbReference type="InterPro" id="IPR002938">
    <property type="entry name" value="FAD-bd"/>
</dbReference>
<gene>
    <name evidence="5" type="primary">rox</name>
    <name evidence="5" type="ORF">ABT276_23105</name>
</gene>
<dbReference type="Proteomes" id="UP001445472">
    <property type="component" value="Unassembled WGS sequence"/>
</dbReference>
<keyword evidence="3" id="KW-0274">FAD</keyword>
<dbReference type="SUPFAM" id="SSF51905">
    <property type="entry name" value="FAD/NAD(P)-binding domain"/>
    <property type="match status" value="1"/>
</dbReference>
<dbReference type="InterPro" id="IPR036188">
    <property type="entry name" value="FAD/NAD-bd_sf"/>
</dbReference>
<evidence type="ECO:0000256" key="2">
    <source>
        <dbReference type="ARBA" id="ARBA00022630"/>
    </source>
</evidence>
<keyword evidence="5" id="KW-0560">Oxidoreductase</keyword>
<organism evidence="5 6">
    <name type="scientific">Streptomyces xantholiticus</name>
    <dbReference type="NCBI Taxonomy" id="68285"/>
    <lineage>
        <taxon>Bacteria</taxon>
        <taxon>Bacillati</taxon>
        <taxon>Actinomycetota</taxon>
        <taxon>Actinomycetes</taxon>
        <taxon>Kitasatosporales</taxon>
        <taxon>Streptomycetaceae</taxon>
        <taxon>Streptomyces</taxon>
    </lineage>
</organism>
<protein>
    <submittedName>
        <fullName evidence="5">Rifampin monooxygenase</fullName>
    </submittedName>
</protein>
<keyword evidence="2" id="KW-0285">Flavoprotein</keyword>
<dbReference type="NCBIfam" id="NF033145">
    <property type="entry name" value="rif_monoox"/>
    <property type="match status" value="1"/>
</dbReference>
<dbReference type="PRINTS" id="PR00420">
    <property type="entry name" value="RNGMNOXGNASE"/>
</dbReference>
<keyword evidence="5" id="KW-0503">Monooxygenase</keyword>
<evidence type="ECO:0000256" key="1">
    <source>
        <dbReference type="ARBA" id="ARBA00001974"/>
    </source>
</evidence>
<dbReference type="EMBL" id="JBEPBX010000022">
    <property type="protein sequence ID" value="MER6616204.1"/>
    <property type="molecule type" value="Genomic_DNA"/>
</dbReference>
<dbReference type="PANTHER" id="PTHR43004">
    <property type="entry name" value="TRK SYSTEM POTASSIUM UPTAKE PROTEIN"/>
    <property type="match status" value="1"/>
</dbReference>
<name>A0ABV1UZH9_9ACTN</name>
<dbReference type="Gene3D" id="3.40.30.120">
    <property type="match status" value="1"/>
</dbReference>
<dbReference type="PANTHER" id="PTHR43004:SF19">
    <property type="entry name" value="BINDING MONOOXYGENASE, PUTATIVE (JCVI)-RELATED"/>
    <property type="match status" value="1"/>
</dbReference>
<reference evidence="5 6" key="1">
    <citation type="submission" date="2024-06" db="EMBL/GenBank/DDBJ databases">
        <title>The Natural Products Discovery Center: Release of the First 8490 Sequenced Strains for Exploring Actinobacteria Biosynthetic Diversity.</title>
        <authorList>
            <person name="Kalkreuter E."/>
            <person name="Kautsar S.A."/>
            <person name="Yang D."/>
            <person name="Bader C.D."/>
            <person name="Teijaro C.N."/>
            <person name="Fluegel L."/>
            <person name="Davis C.M."/>
            <person name="Simpson J.R."/>
            <person name="Lauterbach L."/>
            <person name="Steele A.D."/>
            <person name="Gui C."/>
            <person name="Meng S."/>
            <person name="Li G."/>
            <person name="Viehrig K."/>
            <person name="Ye F."/>
            <person name="Su P."/>
            <person name="Kiefer A.F."/>
            <person name="Nichols A."/>
            <person name="Cepeda A.J."/>
            <person name="Yan W."/>
            <person name="Fan B."/>
            <person name="Jiang Y."/>
            <person name="Adhikari A."/>
            <person name="Zheng C.-J."/>
            <person name="Schuster L."/>
            <person name="Cowan T.M."/>
            <person name="Smanski M.J."/>
            <person name="Chevrette M.G."/>
            <person name="De Carvalho L.P.S."/>
            <person name="Shen B."/>
        </authorList>
    </citation>
    <scope>NUCLEOTIDE SEQUENCE [LARGE SCALE GENOMIC DNA]</scope>
    <source>
        <strain evidence="5 6">NPDC000837</strain>
    </source>
</reference>
<dbReference type="GO" id="GO:0004497">
    <property type="term" value="F:monooxygenase activity"/>
    <property type="evidence" value="ECO:0007669"/>
    <property type="project" value="UniProtKB-KW"/>
</dbReference>
<dbReference type="Gene3D" id="3.30.70.2450">
    <property type="match status" value="1"/>
</dbReference>
<comment type="caution">
    <text evidence="5">The sequence shown here is derived from an EMBL/GenBank/DDBJ whole genome shotgun (WGS) entry which is preliminary data.</text>
</comment>
<proteinExistence type="predicted"/>
<dbReference type="RefSeq" id="WP_351977588.1">
    <property type="nucleotide sequence ID" value="NZ_JBEPBX010000022.1"/>
</dbReference>
<evidence type="ECO:0000259" key="4">
    <source>
        <dbReference type="Pfam" id="PF01494"/>
    </source>
</evidence>
<sequence>MIDVIIAGSGPTGLMLACELRLHGVHVLVLEKETEPTSHSRAQGLHARSVEMMDQRGLLERFLPLGQQFAVGGFFAGIDKPWPDRLDTAHSYVLAIPQVITESLLTEHATELGAEIRRGCELVGLSQDEHGVTVELASGGTPADEGVAGGGGRQLRSRYLAGCDGGRSTVRRLLGVGFPGEPSRVETLLGEMEVAVPQETLAAVVAEVRKTHLRFGAMPLGDGVYRVIVPAEGVAEDRTVPPTLEEFKQRLRVFAGTDFGAHSPRWLSRFGDATRLAERYRTGRVLLAGDAAHIHPPTGGQGLNLGIQDAFNLGWKLAAEVGGWAPEGLLDSYHTERHPVAADVLDNTRAQMLLLSPEPGPRSVRRLVSELMDFEEVNRYLIEKITAIGVRYDFGEGHELLGRRMRDVGLKRGRLYELMHGGRGLLLDQTGRLSVAGWADRVDHVVDVSEELDVPAVLLRPDGHVAWVGEDQQDLLSRLPKWFGAAAG</sequence>
<dbReference type="Pfam" id="PF01494">
    <property type="entry name" value="FAD_binding_3"/>
    <property type="match status" value="1"/>
</dbReference>
<feature type="domain" description="FAD-binding" evidence="4">
    <location>
        <begin position="2"/>
        <end position="348"/>
    </location>
</feature>
<dbReference type="InterPro" id="IPR050641">
    <property type="entry name" value="RIFMO-like"/>
</dbReference>
<keyword evidence="6" id="KW-1185">Reference proteome</keyword>